<keyword evidence="1" id="KW-0812">Transmembrane</keyword>
<feature type="domain" description="NACHT N-terminal Helical" evidence="2">
    <location>
        <begin position="5"/>
        <end position="221"/>
    </location>
</feature>
<comment type="caution">
    <text evidence="3">The sequence shown here is derived from an EMBL/GenBank/DDBJ whole genome shotgun (WGS) entry which is preliminary data.</text>
</comment>
<reference evidence="4" key="1">
    <citation type="journal article" date="2019" name="Int. J. Syst. Evol. Microbiol.">
        <title>The Global Catalogue of Microorganisms (GCM) 10K type strain sequencing project: providing services to taxonomists for standard genome sequencing and annotation.</title>
        <authorList>
            <consortium name="The Broad Institute Genomics Platform"/>
            <consortium name="The Broad Institute Genome Sequencing Center for Infectious Disease"/>
            <person name="Wu L."/>
            <person name="Ma J."/>
        </authorList>
    </citation>
    <scope>NUCLEOTIDE SEQUENCE [LARGE SCALE GENOMIC DNA]</scope>
    <source>
        <strain evidence="4">KCTC 12848</strain>
    </source>
</reference>
<proteinExistence type="predicted"/>
<dbReference type="Proteomes" id="UP001595833">
    <property type="component" value="Unassembled WGS sequence"/>
</dbReference>
<dbReference type="Gene3D" id="3.40.50.300">
    <property type="entry name" value="P-loop containing nucleotide triphosphate hydrolases"/>
    <property type="match status" value="1"/>
</dbReference>
<keyword evidence="1" id="KW-0472">Membrane</keyword>
<dbReference type="SUPFAM" id="SSF52540">
    <property type="entry name" value="P-loop containing nucleoside triphosphate hydrolases"/>
    <property type="match status" value="1"/>
</dbReference>
<dbReference type="InterPro" id="IPR054567">
    <property type="entry name" value="NNH7"/>
</dbReference>
<dbReference type="RefSeq" id="WP_344038432.1">
    <property type="nucleotide sequence ID" value="NZ_BAAAKE010000011.1"/>
</dbReference>
<accession>A0ABV9XTP2</accession>
<name>A0ABV9XTP2_9PSEU</name>
<evidence type="ECO:0000259" key="2">
    <source>
        <dbReference type="Pfam" id="PF22738"/>
    </source>
</evidence>
<dbReference type="InterPro" id="IPR027417">
    <property type="entry name" value="P-loop_NTPase"/>
</dbReference>
<dbReference type="PANTHER" id="PTHR46312:SF2">
    <property type="entry name" value="NUCLEOTIDE-BINDING OLIGOMERIZATION DOMAIN-CONTAINING PROTEIN 2-LIKE"/>
    <property type="match status" value="1"/>
</dbReference>
<dbReference type="EMBL" id="JBHSJB010000006">
    <property type="protein sequence ID" value="MFC5053323.1"/>
    <property type="molecule type" value="Genomic_DNA"/>
</dbReference>
<evidence type="ECO:0000256" key="1">
    <source>
        <dbReference type="SAM" id="Phobius"/>
    </source>
</evidence>
<dbReference type="Pfam" id="PF22738">
    <property type="entry name" value="NNH7"/>
    <property type="match status" value="1"/>
</dbReference>
<protein>
    <submittedName>
        <fullName evidence="3">NACHT domain-containing protein</fullName>
    </submittedName>
</protein>
<evidence type="ECO:0000313" key="3">
    <source>
        <dbReference type="EMBL" id="MFC5053323.1"/>
    </source>
</evidence>
<keyword evidence="1" id="KW-1133">Transmembrane helix</keyword>
<organism evidence="3 4">
    <name type="scientific">Saccharothrix xinjiangensis</name>
    <dbReference type="NCBI Taxonomy" id="204798"/>
    <lineage>
        <taxon>Bacteria</taxon>
        <taxon>Bacillati</taxon>
        <taxon>Actinomycetota</taxon>
        <taxon>Actinomycetes</taxon>
        <taxon>Pseudonocardiales</taxon>
        <taxon>Pseudonocardiaceae</taxon>
        <taxon>Saccharothrix</taxon>
    </lineage>
</organism>
<evidence type="ECO:0000313" key="4">
    <source>
        <dbReference type="Proteomes" id="UP001595833"/>
    </source>
</evidence>
<dbReference type="PANTHER" id="PTHR46312">
    <property type="entry name" value="NACHT DOMAIN-CONTAINING PROTEIN"/>
    <property type="match status" value="1"/>
</dbReference>
<keyword evidence="4" id="KW-1185">Reference proteome</keyword>
<gene>
    <name evidence="3" type="ORF">ACFPFM_06065</name>
</gene>
<feature type="transmembrane region" description="Helical" evidence="1">
    <location>
        <begin position="30"/>
        <end position="52"/>
    </location>
</feature>
<sequence length="1050" mass="116939">MHRKPALTFSGALRILGKHDSEVVAKIDKALGGAILAAGTGVVLPVALWGWVDQKNEAVRLLTGLVGGLSDRLAGVRGLERREAVLAAHTALVAAAFFEVLDETLGKAVRELAITEEERRFLVTGRSKRTAHQFYEDLYRSEVPAPSPSCGFHENLERIAEWLVVMAHRLYLFIGGLDVERGLTVHFGDDFRGQVLGRYESHYLRLAEKAPEFVFWAVLGEHAASRRRIDVLDADLRTALDDQGQALSQVMALLSLVSERGTGVDRHREGLHRVNTGVLDQPIVPGDAERYDTEVTFPTIERAFLTPHYRIAAHGRESRPSDEDWWSEHEVSRDLEVMLAAYLTSADATRAPMLVLGHPGAGKSILTKVLAARLPPEEYTVVRVPLRNVAAGAPIIDQVQQALDQATNNRVQWQAVTDHGVDTVLVVLLDGLDELLQAAAFGRSGYLQEVMEFQRIEEEQNRPVAVVVTSRTVVSDRVDIPEGSPVVKLEEFTDDQVGAWLEEWSTTNAMMVRVGAVRALTADEALHLRHLARQPLLLLMLALYAADPRSPKLDAGLSTSALYERIFDNFARREVRKRAGARLPDDEVERRVVDQVFRLSVAALAMFNRGVQHVREVELRADLAALAGGCDLPDDAGTRLLGEFFFVHAPEAVLRGKERSYEFLHSTFGEYLVARHVVGELAALADAAYGGRYGDRPLDDEMLFALLCHQVWAARPSIAQFAVEILTTAPAGELRDVRRALEQLLRSHRGRRRSNRYDGYRPTPVDFIRQAAVYSANLTTLAIWCGAQDTGFSLVGPFGDDREEALANWRSALFLWRSGLDPDSWQALLFSLSAVDATTLRPTRTPPHPSPAGMEEYWLARVGADPVHASRVRWGLGLVDGHVFLEQGSNWAGEALRWIVPALVSAWEVSTSVVEDPPRGVRDGDVEEVGGALSLLLRVRVKELPREFITKVAQSLARYPEPFRVSVETVLAVVYFHPAVLLEVPQWQDPAFYGRRREDLHLIMDWAYADGRLDPALFRRWTELRTRLLGEDVPRKSPEGSRADLFLHLD</sequence>